<gene>
    <name evidence="1" type="ORF">SAMN05216323_104414</name>
</gene>
<evidence type="ECO:0000313" key="1">
    <source>
        <dbReference type="EMBL" id="SDC68631.1"/>
    </source>
</evidence>
<name>A0A1G6NLV0_9BACT</name>
<dbReference type="RefSeq" id="WP_092439162.1">
    <property type="nucleotide sequence ID" value="NZ_FMYP01000044.1"/>
</dbReference>
<protein>
    <submittedName>
        <fullName evidence="1">Uncharacterized protein</fullName>
    </submittedName>
</protein>
<dbReference type="OrthoDB" id="7067605at2"/>
<dbReference type="Proteomes" id="UP000199452">
    <property type="component" value="Unassembled WGS sequence"/>
</dbReference>
<proteinExistence type="predicted"/>
<dbReference type="EMBL" id="FMYP01000044">
    <property type="protein sequence ID" value="SDC68631.1"/>
    <property type="molecule type" value="Genomic_DNA"/>
</dbReference>
<evidence type="ECO:0000313" key="2">
    <source>
        <dbReference type="Proteomes" id="UP000199452"/>
    </source>
</evidence>
<accession>A0A1G6NLV0</accession>
<organism evidence="1 2">
    <name type="scientific">Williamwhitmania taraxaci</name>
    <dbReference type="NCBI Taxonomy" id="1640674"/>
    <lineage>
        <taxon>Bacteria</taxon>
        <taxon>Pseudomonadati</taxon>
        <taxon>Bacteroidota</taxon>
        <taxon>Bacteroidia</taxon>
        <taxon>Bacteroidales</taxon>
        <taxon>Williamwhitmaniaceae</taxon>
        <taxon>Williamwhitmania</taxon>
    </lineage>
</organism>
<dbReference type="AlphaFoldDB" id="A0A1G6NLV0"/>
<sequence length="234" mass="26696">MAKLNEYLGSIVSSITNARAMSDIQSVKVAEEYAKHYLLQHFSVPRLRIENVEITIPIALDSVVERTVTEYEPIDNRKFNALAYREVMSSIGLTSLPNEFSLQLRSEIAKLSQLMEQDIGIQRTIEPLKTFSMKVANITDKIFPKVALGIKSEVKEIDVELLKKNLEKIMAKEIKVKTTSTVIESVNVTYESDKLREKKVECLTYIKLKISEDGMEWHSMENDKGNVESRLLPE</sequence>
<dbReference type="STRING" id="1640674.SAMN05216323_104414"/>
<reference evidence="1 2" key="1">
    <citation type="submission" date="2016-09" db="EMBL/GenBank/DDBJ databases">
        <authorList>
            <person name="Capua I."/>
            <person name="De Benedictis P."/>
            <person name="Joannis T."/>
            <person name="Lombin L.H."/>
            <person name="Cattoli G."/>
        </authorList>
    </citation>
    <scope>NUCLEOTIDE SEQUENCE [LARGE SCALE GENOMIC DNA]</scope>
    <source>
        <strain evidence="1 2">A7P-90m</strain>
    </source>
</reference>
<keyword evidence="2" id="KW-1185">Reference proteome</keyword>